<accession>A0A0Z8FK30</accession>
<evidence type="ECO:0000313" key="4">
    <source>
        <dbReference type="Proteomes" id="UP000073494"/>
    </source>
</evidence>
<dbReference type="AlphaFoldDB" id="A0A0Z8FK30"/>
<name>A0A0Z8FK30_STRSU</name>
<evidence type="ECO:0000313" key="3">
    <source>
        <dbReference type="EMBL" id="MDG4515826.1"/>
    </source>
</evidence>
<proteinExistence type="predicted"/>
<keyword evidence="1" id="KW-0732">Signal</keyword>
<gene>
    <name evidence="2" type="ORF">ERS132416_00729</name>
    <name evidence="3" type="ORF">NOL11_02385</name>
</gene>
<dbReference type="Proteomes" id="UP000073494">
    <property type="component" value="Unassembled WGS sequence"/>
</dbReference>
<dbReference type="Proteomes" id="UP001152877">
    <property type="component" value="Unassembled WGS sequence"/>
</dbReference>
<feature type="signal peptide" evidence="1">
    <location>
        <begin position="1"/>
        <end position="20"/>
    </location>
</feature>
<reference evidence="2 4" key="1">
    <citation type="submission" date="2016-02" db="EMBL/GenBank/DDBJ databases">
        <authorList>
            <consortium name="Pathogen Informatics"/>
        </authorList>
    </citation>
    <scope>NUCLEOTIDE SEQUENCE [LARGE SCALE GENOMIC DNA]</scope>
    <source>
        <strain evidence="2 4">LSS54</strain>
    </source>
</reference>
<feature type="chain" id="PRO_5041523882" evidence="1">
    <location>
        <begin position="21"/>
        <end position="96"/>
    </location>
</feature>
<evidence type="ECO:0000256" key="1">
    <source>
        <dbReference type="SAM" id="SignalP"/>
    </source>
</evidence>
<dbReference type="EMBL" id="FIHD01000009">
    <property type="protein sequence ID" value="CYU81853.1"/>
    <property type="molecule type" value="Genomic_DNA"/>
</dbReference>
<evidence type="ECO:0000313" key="2">
    <source>
        <dbReference type="EMBL" id="CYU81853.1"/>
    </source>
</evidence>
<sequence length="96" mass="11028">MKKIVLRSALLLSIISPILATTTTLSVNAETSLRVAAIPRSYYLNKRFFVISNLTQTRYHEEFRNGVKYSGYLRLTDYQKTSDGYYLAYYAGTISR</sequence>
<organism evidence="2 4">
    <name type="scientific">Streptococcus suis</name>
    <dbReference type="NCBI Taxonomy" id="1307"/>
    <lineage>
        <taxon>Bacteria</taxon>
        <taxon>Bacillati</taxon>
        <taxon>Bacillota</taxon>
        <taxon>Bacilli</taxon>
        <taxon>Lactobacillales</taxon>
        <taxon>Streptococcaceae</taxon>
        <taxon>Streptococcus</taxon>
    </lineage>
</organism>
<reference evidence="3" key="2">
    <citation type="submission" date="2022-07" db="EMBL/GenBank/DDBJ databases">
        <title>Whole Genome Sequencing of Streptococcus suis.</title>
        <authorList>
            <person name="Dai X."/>
            <person name="Huang J."/>
            <person name="Wang L."/>
        </authorList>
    </citation>
    <scope>NUCLEOTIDE SEQUENCE</scope>
    <source>
        <strain evidence="3">HDJ11</strain>
    </source>
</reference>
<dbReference type="RefSeq" id="WP_004298808.1">
    <property type="nucleotide sequence ID" value="NZ_CEFG01000031.1"/>
</dbReference>
<protein>
    <submittedName>
        <fullName evidence="2">Uncharacterized protein</fullName>
    </submittedName>
</protein>
<dbReference type="EMBL" id="JANFMI010000005">
    <property type="protein sequence ID" value="MDG4515826.1"/>
    <property type="molecule type" value="Genomic_DNA"/>
</dbReference>